<keyword evidence="5 16" id="KW-0820">tRNA-binding</keyword>
<proteinExistence type="inferred from homology"/>
<dbReference type="InterPro" id="IPR045864">
    <property type="entry name" value="aa-tRNA-synth_II/BPL/LPL"/>
</dbReference>
<evidence type="ECO:0000313" key="20">
    <source>
        <dbReference type="EMBL" id="STX40937.1"/>
    </source>
</evidence>
<keyword evidence="7 15" id="KW-0479">Metal-binding</keyword>
<comment type="subcellular location">
    <subcellularLocation>
        <location evidence="1 15">Cytoplasm</location>
    </subcellularLocation>
</comment>
<feature type="binding site" evidence="15">
    <location>
        <position position="455"/>
    </location>
    <ligand>
        <name>Mg(2+)</name>
        <dbReference type="ChEBI" id="CHEBI:18420"/>
        <note>shared with alpha subunit</note>
    </ligand>
</feature>
<dbReference type="PROSITE" id="PS50886">
    <property type="entry name" value="TRBD"/>
    <property type="match status" value="1"/>
</dbReference>
<evidence type="ECO:0000256" key="6">
    <source>
        <dbReference type="ARBA" id="ARBA00022598"/>
    </source>
</evidence>
<dbReference type="CDD" id="cd02796">
    <property type="entry name" value="tRNA_bind_bactPheRS"/>
    <property type="match status" value="1"/>
</dbReference>
<dbReference type="SMART" id="SM00873">
    <property type="entry name" value="B3_4"/>
    <property type="match status" value="1"/>
</dbReference>
<evidence type="ECO:0000259" key="19">
    <source>
        <dbReference type="PROSITE" id="PS51483"/>
    </source>
</evidence>
<evidence type="ECO:0000256" key="4">
    <source>
        <dbReference type="ARBA" id="ARBA00022490"/>
    </source>
</evidence>
<dbReference type="EC" id="6.1.1.20" evidence="15"/>
<dbReference type="SUPFAM" id="SSF50249">
    <property type="entry name" value="Nucleic acid-binding proteins"/>
    <property type="match status" value="1"/>
</dbReference>
<dbReference type="InterPro" id="IPR005147">
    <property type="entry name" value="tRNA_synthase_B5-dom"/>
</dbReference>
<dbReference type="Gene3D" id="3.30.70.380">
    <property type="entry name" value="Ferrodoxin-fold anticodon-binding domain"/>
    <property type="match status" value="1"/>
</dbReference>
<reference evidence="20 21" key="1">
    <citation type="submission" date="2018-06" db="EMBL/GenBank/DDBJ databases">
        <authorList>
            <consortium name="Pathogen Informatics"/>
            <person name="Doyle S."/>
        </authorList>
    </citation>
    <scope>NUCLEOTIDE SEQUENCE [LARGE SCALE GENOMIC DNA]</scope>
    <source>
        <strain evidence="20 21">NCTC13292</strain>
    </source>
</reference>
<evidence type="ECO:0000256" key="7">
    <source>
        <dbReference type="ARBA" id="ARBA00022723"/>
    </source>
</evidence>
<dbReference type="GO" id="GO:0009328">
    <property type="term" value="C:phenylalanine-tRNA ligase complex"/>
    <property type="evidence" value="ECO:0007669"/>
    <property type="project" value="TreeGrafter"/>
</dbReference>
<dbReference type="SUPFAM" id="SSF46955">
    <property type="entry name" value="Putative DNA-binding domain"/>
    <property type="match status" value="1"/>
</dbReference>
<dbReference type="NCBIfam" id="NF045760">
    <property type="entry name" value="YtpR"/>
    <property type="match status" value="1"/>
</dbReference>
<dbReference type="PROSITE" id="PS51447">
    <property type="entry name" value="FDX_ACB"/>
    <property type="match status" value="1"/>
</dbReference>
<evidence type="ECO:0000256" key="9">
    <source>
        <dbReference type="ARBA" id="ARBA00022840"/>
    </source>
</evidence>
<keyword evidence="13 15" id="KW-0030">Aminoacyl-tRNA synthetase</keyword>
<dbReference type="GO" id="GO:0004826">
    <property type="term" value="F:phenylalanine-tRNA ligase activity"/>
    <property type="evidence" value="ECO:0007669"/>
    <property type="project" value="UniProtKB-UniRule"/>
</dbReference>
<dbReference type="GO" id="GO:0000287">
    <property type="term" value="F:magnesium ion binding"/>
    <property type="evidence" value="ECO:0007669"/>
    <property type="project" value="UniProtKB-UniRule"/>
</dbReference>
<dbReference type="Gene3D" id="3.30.56.10">
    <property type="match status" value="2"/>
</dbReference>
<dbReference type="InterPro" id="IPR009061">
    <property type="entry name" value="DNA-bd_dom_put_sf"/>
</dbReference>
<dbReference type="InterPro" id="IPR005121">
    <property type="entry name" value="Fdx_antiC-bd"/>
</dbReference>
<organism evidence="20 21">
    <name type="scientific">Legionella donaldsonii</name>
    <dbReference type="NCBI Taxonomy" id="45060"/>
    <lineage>
        <taxon>Bacteria</taxon>
        <taxon>Pseudomonadati</taxon>
        <taxon>Pseudomonadota</taxon>
        <taxon>Gammaproteobacteria</taxon>
        <taxon>Legionellales</taxon>
        <taxon>Legionellaceae</taxon>
        <taxon>Legionella</taxon>
    </lineage>
</organism>
<dbReference type="InterPro" id="IPR002547">
    <property type="entry name" value="tRNA-bd_dom"/>
</dbReference>
<dbReference type="Pfam" id="PF03147">
    <property type="entry name" value="FDX-ACB"/>
    <property type="match status" value="1"/>
</dbReference>
<keyword evidence="12 15" id="KW-0648">Protein biosynthesis</keyword>
<dbReference type="Pfam" id="PF03483">
    <property type="entry name" value="B3_4"/>
    <property type="match status" value="1"/>
</dbReference>
<dbReference type="SMART" id="SM00896">
    <property type="entry name" value="FDX-ACB"/>
    <property type="match status" value="1"/>
</dbReference>
<evidence type="ECO:0000259" key="18">
    <source>
        <dbReference type="PROSITE" id="PS51447"/>
    </source>
</evidence>
<dbReference type="Pfam" id="PF03484">
    <property type="entry name" value="B5"/>
    <property type="match status" value="1"/>
</dbReference>
<evidence type="ECO:0000313" key="21">
    <source>
        <dbReference type="Proteomes" id="UP000254677"/>
    </source>
</evidence>
<evidence type="ECO:0000256" key="13">
    <source>
        <dbReference type="ARBA" id="ARBA00023146"/>
    </source>
</evidence>
<dbReference type="InterPro" id="IPR005146">
    <property type="entry name" value="B3/B4_tRNA-bd"/>
</dbReference>
<dbReference type="InterPro" id="IPR012340">
    <property type="entry name" value="NA-bd_OB-fold"/>
</dbReference>
<dbReference type="SUPFAM" id="SSF55681">
    <property type="entry name" value="Class II aaRS and biotin synthetases"/>
    <property type="match status" value="1"/>
</dbReference>
<dbReference type="FunFam" id="3.50.40.10:FF:000001">
    <property type="entry name" value="Phenylalanine--tRNA ligase beta subunit"/>
    <property type="match status" value="1"/>
</dbReference>
<dbReference type="InterPro" id="IPR004532">
    <property type="entry name" value="Phe-tRNA-ligase_IIc_bsu_bact"/>
</dbReference>
<evidence type="ECO:0000256" key="8">
    <source>
        <dbReference type="ARBA" id="ARBA00022741"/>
    </source>
</evidence>
<dbReference type="AlphaFoldDB" id="A0A378J204"/>
<sequence length="793" mass="86886">MKVSELWLREWVNPSLNGQQLASLLTMAGLEIDAVTPVAGAFTGVIVAEVLNTTPHPQADKLTLCEINTGAGKPLKVVCGAANVRQGLKVALAQMGANLPGGLVIKESMLRGELSQGMLCSVSELGLAENSDGIMELDEDAPLGTDLRTYLALDDQVLDIDLTPNRADCFSVLGVAREVAVLTSLPLQQLPEKTRLPTTDEQLAIKLRNPDACPQYYGRVIRGINPQAHTPIWIAERLRRAGLRPIHPVVDITNYVMLELGQPMHAFDLQSIDGNINVRFANANETLQLLDGQQINLHDRVLVIADDKKALAMAGIMGGEDSAVQEHTTDIFLESAFFSPIIIAGIARSYGLCTDSSQRFERGVDPALQLLALERATDLLLDIVGGHAGPVSSASELAALPLKNKILFNPAKVQQLTGLAVDEDEMVRMLQGLGMDVDRKTAEAWQIKIPSHRFDISLDVDLIEEIIRLHGYDKLPGAKMNTTIQAGNINPLESLAARCGQFFIARGYNETISYSFVDPALQQELYPQNLTMQLLNPISSELSQMRVGMWPGLIAAMVYNTHRQQTALKLFENGVIFDLQQGSLQEHACIAGLLTGEQGAMNWSEKTAKFDFYDAKGDLQALFAALQSPEVHFIAGVHPALHPGKSARIMVGNQEAGWCGVLHPRIADALDSQDEVVLFELRLAALINTEAVRYQQISKFPQIRRDLSLLVNNEVSAAQIEQLVRQTVDEALLKSFDVFDVYTGETIPEGKKSLAIALTLQDDKRTMVDNEINEIISAIIKKLEEKFAIILRD</sequence>
<keyword evidence="11 16" id="KW-0694">RNA-binding</keyword>
<evidence type="ECO:0000256" key="12">
    <source>
        <dbReference type="ARBA" id="ARBA00022917"/>
    </source>
</evidence>
<comment type="cofactor">
    <cofactor evidence="15">
        <name>Mg(2+)</name>
        <dbReference type="ChEBI" id="CHEBI:18420"/>
    </cofactor>
    <text evidence="15">Binds 2 magnesium ions per tetramer.</text>
</comment>
<name>A0A378J204_9GAMM</name>
<protein>
    <recommendedName>
        <fullName evidence="15">Phenylalanine--tRNA ligase beta subunit</fullName>
        <ecNumber evidence="15">6.1.1.20</ecNumber>
    </recommendedName>
    <alternativeName>
        <fullName evidence="15">Phenylalanyl-tRNA synthetase beta subunit</fullName>
        <shortName evidence="15">PheRS</shortName>
    </alternativeName>
</protein>
<evidence type="ECO:0000256" key="1">
    <source>
        <dbReference type="ARBA" id="ARBA00004496"/>
    </source>
</evidence>
<evidence type="ECO:0000256" key="5">
    <source>
        <dbReference type="ARBA" id="ARBA00022555"/>
    </source>
</evidence>
<evidence type="ECO:0000259" key="17">
    <source>
        <dbReference type="PROSITE" id="PS50886"/>
    </source>
</evidence>
<dbReference type="SUPFAM" id="SSF56037">
    <property type="entry name" value="PheT/TilS domain"/>
    <property type="match status" value="1"/>
</dbReference>
<dbReference type="GO" id="GO:0005524">
    <property type="term" value="F:ATP binding"/>
    <property type="evidence" value="ECO:0007669"/>
    <property type="project" value="UniProtKB-UniRule"/>
</dbReference>
<keyword evidence="8 15" id="KW-0547">Nucleotide-binding</keyword>
<keyword evidence="4 15" id="KW-0963">Cytoplasm</keyword>
<dbReference type="InterPro" id="IPR020825">
    <property type="entry name" value="Phe-tRNA_synthase-like_B3/B4"/>
</dbReference>
<dbReference type="Pfam" id="PF01588">
    <property type="entry name" value="tRNA_bind"/>
    <property type="match status" value="1"/>
</dbReference>
<dbReference type="Gene3D" id="3.50.40.10">
    <property type="entry name" value="Phenylalanyl-trna Synthetase, Chain B, domain 3"/>
    <property type="match status" value="1"/>
</dbReference>
<evidence type="ECO:0000256" key="14">
    <source>
        <dbReference type="ARBA" id="ARBA00049255"/>
    </source>
</evidence>
<dbReference type="SMART" id="SM00874">
    <property type="entry name" value="B5"/>
    <property type="match status" value="1"/>
</dbReference>
<accession>A0A378J204</accession>
<feature type="binding site" evidence="15">
    <location>
        <position position="464"/>
    </location>
    <ligand>
        <name>Mg(2+)</name>
        <dbReference type="ChEBI" id="CHEBI:18420"/>
        <note>shared with alpha subunit</note>
    </ligand>
</feature>
<feature type="domain" description="FDX-ACB" evidence="18">
    <location>
        <begin position="698"/>
        <end position="792"/>
    </location>
</feature>
<dbReference type="Proteomes" id="UP000254677">
    <property type="component" value="Unassembled WGS sequence"/>
</dbReference>
<dbReference type="Pfam" id="PF17759">
    <property type="entry name" value="tRNA_synthFbeta"/>
    <property type="match status" value="1"/>
</dbReference>
<dbReference type="FunFam" id="2.40.50.140:FF:000045">
    <property type="entry name" value="Phenylalanine--tRNA ligase beta subunit"/>
    <property type="match status" value="1"/>
</dbReference>
<keyword evidence="9 15" id="KW-0067">ATP-binding</keyword>
<dbReference type="GO" id="GO:0000049">
    <property type="term" value="F:tRNA binding"/>
    <property type="evidence" value="ECO:0007669"/>
    <property type="project" value="UniProtKB-UniRule"/>
</dbReference>
<keyword evidence="6 15" id="KW-0436">Ligase</keyword>
<dbReference type="InterPro" id="IPR041616">
    <property type="entry name" value="PheRS_beta_core"/>
</dbReference>
<dbReference type="InterPro" id="IPR045060">
    <property type="entry name" value="Phe-tRNA-ligase_IIc_bsu"/>
</dbReference>
<dbReference type="NCBIfam" id="TIGR00472">
    <property type="entry name" value="pheT_bact"/>
    <property type="match status" value="1"/>
</dbReference>
<feature type="binding site" evidence="15">
    <location>
        <position position="461"/>
    </location>
    <ligand>
        <name>Mg(2+)</name>
        <dbReference type="ChEBI" id="CHEBI:18420"/>
        <note>shared with alpha subunit</note>
    </ligand>
</feature>
<dbReference type="HAMAP" id="MF_00283">
    <property type="entry name" value="Phe_tRNA_synth_beta1"/>
    <property type="match status" value="1"/>
</dbReference>
<evidence type="ECO:0000256" key="11">
    <source>
        <dbReference type="ARBA" id="ARBA00022884"/>
    </source>
</evidence>
<feature type="domain" description="TRNA-binding" evidence="17">
    <location>
        <begin position="39"/>
        <end position="148"/>
    </location>
</feature>
<dbReference type="OrthoDB" id="9805455at2"/>
<comment type="catalytic activity">
    <reaction evidence="14 15">
        <text>tRNA(Phe) + L-phenylalanine + ATP = L-phenylalanyl-tRNA(Phe) + AMP + diphosphate + H(+)</text>
        <dbReference type="Rhea" id="RHEA:19413"/>
        <dbReference type="Rhea" id="RHEA-COMP:9668"/>
        <dbReference type="Rhea" id="RHEA-COMP:9699"/>
        <dbReference type="ChEBI" id="CHEBI:15378"/>
        <dbReference type="ChEBI" id="CHEBI:30616"/>
        <dbReference type="ChEBI" id="CHEBI:33019"/>
        <dbReference type="ChEBI" id="CHEBI:58095"/>
        <dbReference type="ChEBI" id="CHEBI:78442"/>
        <dbReference type="ChEBI" id="CHEBI:78531"/>
        <dbReference type="ChEBI" id="CHEBI:456215"/>
        <dbReference type="EC" id="6.1.1.20"/>
    </reaction>
</comment>
<keyword evidence="10 15" id="KW-0460">Magnesium</keyword>
<dbReference type="RefSeq" id="WP_115220417.1">
    <property type="nucleotide sequence ID" value="NZ_CAXYJE010000009.1"/>
</dbReference>
<comment type="subunit">
    <text evidence="3 15">Tetramer of two alpha and two beta subunits.</text>
</comment>
<evidence type="ECO:0000256" key="2">
    <source>
        <dbReference type="ARBA" id="ARBA00008653"/>
    </source>
</evidence>
<evidence type="ECO:0000256" key="16">
    <source>
        <dbReference type="PROSITE-ProRule" id="PRU00209"/>
    </source>
</evidence>
<dbReference type="PANTHER" id="PTHR10947:SF0">
    <property type="entry name" value="PHENYLALANINE--TRNA LIGASE BETA SUBUNIT"/>
    <property type="match status" value="1"/>
</dbReference>
<dbReference type="FunFam" id="3.30.930.10:FF:000022">
    <property type="entry name" value="Phenylalanine--tRNA ligase beta subunit"/>
    <property type="match status" value="1"/>
</dbReference>
<dbReference type="GO" id="GO:0006432">
    <property type="term" value="P:phenylalanyl-tRNA aminoacylation"/>
    <property type="evidence" value="ECO:0007669"/>
    <property type="project" value="UniProtKB-UniRule"/>
</dbReference>
<dbReference type="PROSITE" id="PS51483">
    <property type="entry name" value="B5"/>
    <property type="match status" value="1"/>
</dbReference>
<evidence type="ECO:0000256" key="15">
    <source>
        <dbReference type="HAMAP-Rule" id="MF_00283"/>
    </source>
</evidence>
<comment type="similarity">
    <text evidence="2 15">Belongs to the phenylalanyl-tRNA synthetase beta subunit family. Type 1 subfamily.</text>
</comment>
<dbReference type="EMBL" id="UGOA01000001">
    <property type="protein sequence ID" value="STX40937.1"/>
    <property type="molecule type" value="Genomic_DNA"/>
</dbReference>
<evidence type="ECO:0000256" key="3">
    <source>
        <dbReference type="ARBA" id="ARBA00011209"/>
    </source>
</evidence>
<feature type="domain" description="B5" evidence="19">
    <location>
        <begin position="401"/>
        <end position="477"/>
    </location>
</feature>
<dbReference type="Gene3D" id="2.40.50.140">
    <property type="entry name" value="Nucleic acid-binding proteins"/>
    <property type="match status" value="1"/>
</dbReference>
<keyword evidence="21" id="KW-1185">Reference proteome</keyword>
<dbReference type="PANTHER" id="PTHR10947">
    <property type="entry name" value="PHENYLALANYL-TRNA SYNTHETASE BETA CHAIN AND LEUCINE-RICH REPEAT-CONTAINING PROTEIN 47"/>
    <property type="match status" value="1"/>
</dbReference>
<dbReference type="InterPro" id="IPR036690">
    <property type="entry name" value="Fdx_antiC-bd_sf"/>
</dbReference>
<dbReference type="InterPro" id="IPR033714">
    <property type="entry name" value="tRNA_bind_bactPheRS"/>
</dbReference>
<dbReference type="CDD" id="cd00769">
    <property type="entry name" value="PheRS_beta_core"/>
    <property type="match status" value="1"/>
</dbReference>
<feature type="binding site" evidence="15">
    <location>
        <position position="465"/>
    </location>
    <ligand>
        <name>Mg(2+)</name>
        <dbReference type="ChEBI" id="CHEBI:18420"/>
        <note>shared with alpha subunit</note>
    </ligand>
</feature>
<evidence type="ECO:0000256" key="10">
    <source>
        <dbReference type="ARBA" id="ARBA00022842"/>
    </source>
</evidence>
<dbReference type="SUPFAM" id="SSF54991">
    <property type="entry name" value="Anticodon-binding domain of PheRS"/>
    <property type="match status" value="1"/>
</dbReference>
<gene>
    <name evidence="15 20" type="primary">pheT</name>
    <name evidence="20" type="ORF">NCTC13292_00589</name>
</gene>
<dbReference type="FunFam" id="3.30.70.380:FF:000001">
    <property type="entry name" value="Phenylalanine--tRNA ligase beta subunit"/>
    <property type="match status" value="1"/>
</dbReference>
<dbReference type="Gene3D" id="3.30.930.10">
    <property type="entry name" value="Bira Bifunctional Protein, Domain 2"/>
    <property type="match status" value="1"/>
</dbReference>